<dbReference type="RefSeq" id="WP_344649980.1">
    <property type="nucleotide sequence ID" value="NZ_BAAAGX010000014.1"/>
</dbReference>
<name>A0ABN0UE22_9ACTN</name>
<evidence type="ECO:0000313" key="1">
    <source>
        <dbReference type="EMBL" id="GAA0247540.1"/>
    </source>
</evidence>
<sequence length="210" mass="24632">MIDPSTIRMDEFLFGWYGARNSRHFFMPAVGRWLPDPLKHWYEVSARLVEHRGGVKHVLLPEEIQAVDGKAIFLIDATGDWRWSFDVEKPSVVYDGECCEEWRQSEESLAQFLTHHSVQEAIYGARRLYRHPHVHKDLLPGVLAGLEQVDFPRWRWSAEGCRYFMGDRIVAEIVPDFGPPDYYQVNVASPERRRLVYLNRFDGIDWRKVG</sequence>
<organism evidence="1 2">
    <name type="scientific">Cryptosporangium japonicum</name>
    <dbReference type="NCBI Taxonomy" id="80872"/>
    <lineage>
        <taxon>Bacteria</taxon>
        <taxon>Bacillati</taxon>
        <taxon>Actinomycetota</taxon>
        <taxon>Actinomycetes</taxon>
        <taxon>Cryptosporangiales</taxon>
        <taxon>Cryptosporangiaceae</taxon>
        <taxon>Cryptosporangium</taxon>
    </lineage>
</organism>
<proteinExistence type="predicted"/>
<reference evidence="1 2" key="1">
    <citation type="journal article" date="2019" name="Int. J. Syst. Evol. Microbiol.">
        <title>The Global Catalogue of Microorganisms (GCM) 10K type strain sequencing project: providing services to taxonomists for standard genome sequencing and annotation.</title>
        <authorList>
            <consortium name="The Broad Institute Genomics Platform"/>
            <consortium name="The Broad Institute Genome Sequencing Center for Infectious Disease"/>
            <person name="Wu L."/>
            <person name="Ma J."/>
        </authorList>
    </citation>
    <scope>NUCLEOTIDE SEQUENCE [LARGE SCALE GENOMIC DNA]</scope>
    <source>
        <strain evidence="1 2">JCM 10425</strain>
    </source>
</reference>
<gene>
    <name evidence="1" type="ORF">GCM10009539_36030</name>
</gene>
<dbReference type="EMBL" id="BAAAGX010000014">
    <property type="protein sequence ID" value="GAA0247540.1"/>
    <property type="molecule type" value="Genomic_DNA"/>
</dbReference>
<keyword evidence="2" id="KW-1185">Reference proteome</keyword>
<protein>
    <submittedName>
        <fullName evidence="1">Uncharacterized protein</fullName>
    </submittedName>
</protein>
<evidence type="ECO:0000313" key="2">
    <source>
        <dbReference type="Proteomes" id="UP001500967"/>
    </source>
</evidence>
<accession>A0ABN0UE22</accession>
<dbReference type="Proteomes" id="UP001500967">
    <property type="component" value="Unassembled WGS sequence"/>
</dbReference>
<comment type="caution">
    <text evidence="1">The sequence shown here is derived from an EMBL/GenBank/DDBJ whole genome shotgun (WGS) entry which is preliminary data.</text>
</comment>